<proteinExistence type="predicted"/>
<dbReference type="AlphaFoldDB" id="A0AAD7XRL8"/>
<accession>A0AAD7XRL8</accession>
<keyword evidence="2" id="KW-1185">Reference proteome</keyword>
<dbReference type="EMBL" id="JAQMWT010000203">
    <property type="protein sequence ID" value="KAJ8607609.1"/>
    <property type="molecule type" value="Genomic_DNA"/>
</dbReference>
<evidence type="ECO:0000313" key="2">
    <source>
        <dbReference type="Proteomes" id="UP001230188"/>
    </source>
</evidence>
<name>A0AAD7XRL8_9STRA</name>
<sequence>MPAAASGAKRASVHYHFFTADTFRAANIPILGLRLELLPRSRGRRTFWPREAFWGNRHHFRMVLRRLLKPLEECQERRRSSRLIAIAVLEAMHSTQPHGDYKIMRFIAALLELAAFHSFHGMIFTATLGEQRAVLDREQGRALQRR</sequence>
<dbReference type="Proteomes" id="UP001230188">
    <property type="component" value="Unassembled WGS sequence"/>
</dbReference>
<gene>
    <name evidence="1" type="ORF">CTAYLR_005763</name>
</gene>
<reference evidence="1" key="1">
    <citation type="submission" date="2023-01" db="EMBL/GenBank/DDBJ databases">
        <title>Metagenome sequencing of chrysophaentin producing Chrysophaeum taylorii.</title>
        <authorList>
            <person name="Davison J."/>
            <person name="Bewley C."/>
        </authorList>
    </citation>
    <scope>NUCLEOTIDE SEQUENCE</scope>
    <source>
        <strain evidence="1">NIES-1699</strain>
    </source>
</reference>
<comment type="caution">
    <text evidence="1">The sequence shown here is derived from an EMBL/GenBank/DDBJ whole genome shotgun (WGS) entry which is preliminary data.</text>
</comment>
<protein>
    <submittedName>
        <fullName evidence="1">Uncharacterized protein</fullName>
    </submittedName>
</protein>
<evidence type="ECO:0000313" key="1">
    <source>
        <dbReference type="EMBL" id="KAJ8607609.1"/>
    </source>
</evidence>
<organism evidence="1 2">
    <name type="scientific">Chrysophaeum taylorii</name>
    <dbReference type="NCBI Taxonomy" id="2483200"/>
    <lineage>
        <taxon>Eukaryota</taxon>
        <taxon>Sar</taxon>
        <taxon>Stramenopiles</taxon>
        <taxon>Ochrophyta</taxon>
        <taxon>Pelagophyceae</taxon>
        <taxon>Pelagomonadales</taxon>
        <taxon>Pelagomonadaceae</taxon>
        <taxon>Chrysophaeum</taxon>
    </lineage>
</organism>